<comment type="caution">
    <text evidence="2">The sequence shown here is derived from an EMBL/GenBank/DDBJ whole genome shotgun (WGS) entry which is preliminary data.</text>
</comment>
<feature type="domain" description="ATPase dynein-related AAA" evidence="1">
    <location>
        <begin position="415"/>
        <end position="500"/>
    </location>
</feature>
<protein>
    <submittedName>
        <fullName evidence="2">AAA family ATPase</fullName>
    </submittedName>
</protein>
<evidence type="ECO:0000313" key="2">
    <source>
        <dbReference type="EMBL" id="MEA5402875.1"/>
    </source>
</evidence>
<dbReference type="Gene3D" id="3.40.50.300">
    <property type="entry name" value="P-loop containing nucleotide triphosphate hydrolases"/>
    <property type="match status" value="2"/>
</dbReference>
<proteinExistence type="predicted"/>
<evidence type="ECO:0000313" key="3">
    <source>
        <dbReference type="Proteomes" id="UP001303899"/>
    </source>
</evidence>
<dbReference type="InterPro" id="IPR027417">
    <property type="entry name" value="P-loop_NTPase"/>
</dbReference>
<dbReference type="SUPFAM" id="SSF52540">
    <property type="entry name" value="P-loop containing nucleoside triphosphate hydrolases"/>
    <property type="match status" value="1"/>
</dbReference>
<keyword evidence="3" id="KW-1185">Reference proteome</keyword>
<sequence length="604" mass="70120">MTQLQQLHRDIYAFLLDYHQKNPSFYFAPRTRSIPNGKTLSDGYWFNGNDDYLFIGFYVPNDGDNKTRTIGIFIKFKNEEIISAYLLITFRDEKSEPYVPFYQGILETLATQGAFQMETERKYRRLYSNPQDWRGFLSYFLEKEKPLIDHYINENGLSNEFFITPSGFDSYLKTIEGFRNREYKSNSQPEKYHSKNTISNMARPNSYPLNQILYGPPGTGKTYSTVELAYKIIHDDTPNSYEEARNWYKTALANTEDRQVEFITFHQNYSYEDFVMGIKPDLNEGDGLSFNRHEGIFFKICQRALENLKQSAKDGSIVEPTFNEVFDDFIRPLAEDNMPITIQMKSNNHSFKLININERNLGFEKQGGGTNHTLTLKTIKDLYEGNREYNIQGLGVYYYPLIEKLKSLASTKSKQVNAVPLKNYVIIIDEINRANISRVFGELITLIEEDKRWGNEFETEVRLPDGVTKFTVPKNLYIIGTMNTADKSIALLDIALRRRFEFTALYPDSLKVSPKYQPFFESLNEQIIAKKGIDFTIGHSYFMTKNGEELDFVKTMNKKVIPLLNEYFYNAKDNKLVAGLVEKAIAKAGFTHTFVTNPYQLLIE</sequence>
<dbReference type="Proteomes" id="UP001303899">
    <property type="component" value="Unassembled WGS sequence"/>
</dbReference>
<organism evidence="2 3">
    <name type="scientific">Arcicella gelida</name>
    <dbReference type="NCBI Taxonomy" id="2984195"/>
    <lineage>
        <taxon>Bacteria</taxon>
        <taxon>Pseudomonadati</taxon>
        <taxon>Bacteroidota</taxon>
        <taxon>Cytophagia</taxon>
        <taxon>Cytophagales</taxon>
        <taxon>Flectobacillaceae</taxon>
        <taxon>Arcicella</taxon>
    </lineage>
</organism>
<evidence type="ECO:0000259" key="1">
    <source>
        <dbReference type="Pfam" id="PF07728"/>
    </source>
</evidence>
<reference evidence="2 3" key="1">
    <citation type="submission" date="2023-12" db="EMBL/GenBank/DDBJ databases">
        <title>Novel species of the genus Arcicella isolated from rivers.</title>
        <authorList>
            <person name="Lu H."/>
        </authorList>
    </citation>
    <scope>NUCLEOTIDE SEQUENCE [LARGE SCALE GENOMIC DNA]</scope>
    <source>
        <strain evidence="2 3">DC2W</strain>
    </source>
</reference>
<dbReference type="InterPro" id="IPR011704">
    <property type="entry name" value="ATPase_dyneun-rel_AAA"/>
</dbReference>
<dbReference type="PANTHER" id="PTHR37291">
    <property type="entry name" value="5-METHYLCYTOSINE-SPECIFIC RESTRICTION ENZYME B"/>
    <property type="match status" value="1"/>
</dbReference>
<dbReference type="Pfam" id="PF07728">
    <property type="entry name" value="AAA_5"/>
    <property type="match status" value="1"/>
</dbReference>
<gene>
    <name evidence="2" type="ORF">VB776_08115</name>
</gene>
<dbReference type="PANTHER" id="PTHR37291:SF1">
    <property type="entry name" value="TYPE IV METHYL-DIRECTED RESTRICTION ENZYME ECOKMCRB SUBUNIT"/>
    <property type="match status" value="1"/>
</dbReference>
<dbReference type="InterPro" id="IPR052934">
    <property type="entry name" value="Methyl-DNA_Rec/Restrict_Enz"/>
</dbReference>
<name>A0ABU5S3A1_9BACT</name>
<dbReference type="RefSeq" id="WP_323327853.1">
    <property type="nucleotide sequence ID" value="NZ_JAYGIL010000008.1"/>
</dbReference>
<dbReference type="EMBL" id="JAYGIL010000008">
    <property type="protein sequence ID" value="MEA5402875.1"/>
    <property type="molecule type" value="Genomic_DNA"/>
</dbReference>
<accession>A0ABU5S3A1</accession>